<evidence type="ECO:0000313" key="2">
    <source>
        <dbReference type="EMBL" id="QIQ03263.1"/>
    </source>
</evidence>
<dbReference type="PANTHER" id="PTHR36221">
    <property type="entry name" value="DUF742 DOMAIN-CONTAINING PROTEIN"/>
    <property type="match status" value="1"/>
</dbReference>
<dbReference type="Pfam" id="PF05331">
    <property type="entry name" value="DUF742"/>
    <property type="match status" value="1"/>
</dbReference>
<protein>
    <submittedName>
        <fullName evidence="2">DUF742 domain-containing protein</fullName>
    </submittedName>
</protein>
<name>A0A6G9GYA4_9ACTN</name>
<feature type="region of interest" description="Disordered" evidence="1">
    <location>
        <begin position="1"/>
        <end position="22"/>
    </location>
</feature>
<dbReference type="PANTHER" id="PTHR36221:SF1">
    <property type="entry name" value="DUF742 DOMAIN-CONTAINING PROTEIN"/>
    <property type="match status" value="1"/>
</dbReference>
<evidence type="ECO:0000256" key="1">
    <source>
        <dbReference type="SAM" id="MobiDB-lite"/>
    </source>
</evidence>
<dbReference type="InterPro" id="IPR007995">
    <property type="entry name" value="DUF742"/>
</dbReference>
<dbReference type="AlphaFoldDB" id="A0A6G9GYA4"/>
<gene>
    <name evidence="2" type="ORF">HA039_13815</name>
</gene>
<organism evidence="2 3">
    <name type="scientific">Streptomyces liangshanensis</name>
    <dbReference type="NCBI Taxonomy" id="2717324"/>
    <lineage>
        <taxon>Bacteria</taxon>
        <taxon>Bacillati</taxon>
        <taxon>Actinomycetota</taxon>
        <taxon>Actinomycetes</taxon>
        <taxon>Kitasatosporales</taxon>
        <taxon>Streptomycetaceae</taxon>
        <taxon>Streptomyces</taxon>
    </lineage>
</organism>
<dbReference type="KEGG" id="slia:HA039_13815"/>
<dbReference type="Proteomes" id="UP000501179">
    <property type="component" value="Chromosome"/>
</dbReference>
<dbReference type="EMBL" id="CP050177">
    <property type="protein sequence ID" value="QIQ03263.1"/>
    <property type="molecule type" value="Genomic_DNA"/>
</dbReference>
<reference evidence="2 3" key="1">
    <citation type="submission" date="2020-03" db="EMBL/GenBank/DDBJ databases">
        <title>A novel species.</title>
        <authorList>
            <person name="Gao J."/>
        </authorList>
    </citation>
    <scope>NUCLEOTIDE SEQUENCE [LARGE SCALE GENOMIC DNA]</scope>
    <source>
        <strain evidence="2 3">QMT-12</strain>
    </source>
</reference>
<accession>A0A6G9GYA4</accession>
<keyword evidence="3" id="KW-1185">Reference proteome</keyword>
<proteinExistence type="predicted"/>
<sequence length="139" mass="14253">MAAGGPGADEDAGTGTVPEQSGRASAIRPFLLTAGRVADGGTALPVETQVVATAAGLAVLDTLSFEPLAIVSVCRRPQSLAEIAAHLSLHLNVVRVLAEDLRVQGHLAVYEPDTRTAQDPSILQRVIDGLLAIPDSPAS</sequence>
<evidence type="ECO:0000313" key="3">
    <source>
        <dbReference type="Proteomes" id="UP000501179"/>
    </source>
</evidence>
<dbReference type="RefSeq" id="WP_167028777.1">
    <property type="nucleotide sequence ID" value="NZ_CP050177.1"/>
</dbReference>